<feature type="compositionally biased region" description="Basic and acidic residues" evidence="1">
    <location>
        <begin position="316"/>
        <end position="325"/>
    </location>
</feature>
<evidence type="ECO:0000313" key="3">
    <source>
        <dbReference type="Proteomes" id="UP000218231"/>
    </source>
</evidence>
<sequence length="361" mass="39321">MLFRADQHRADEQIVPGEFVDDAHADAVFGLRSAVQILDEQMFLASQRRQEVGLERGEMLRRHRLVRLAPPDGAVGFGIANDELVLRGPAGVGAGFDDQGSVGAELALAARDGGLDQPRRHQVPMQVGARFDTLCGKTRVRNALVHNHPPMTRHGLHILGRGCAHAADVPSYRTRRLTRQTLATGRVLSRGTLCPRPALWIEGAPEHDRDDRAGRRRPQYPDVRVHRAPDGGVPDPRLFGWRDGVEGPDRQPARPCHLRHQDAADGWPRTASAIAREEPDSGHLPDQQGRRAGRGARPGDGRGRLYRQAFQPTAADRPHSRDPASDRGGGQPRGGRRYDGGGPAHPRAPVDGPGAASHHLG</sequence>
<evidence type="ECO:0000256" key="1">
    <source>
        <dbReference type="SAM" id="MobiDB-lite"/>
    </source>
</evidence>
<accession>A0A2A2M3D6</accession>
<feature type="compositionally biased region" description="Basic and acidic residues" evidence="1">
    <location>
        <begin position="243"/>
        <end position="252"/>
    </location>
</feature>
<evidence type="ECO:0000313" key="2">
    <source>
        <dbReference type="EMBL" id="PAV92984.1"/>
    </source>
</evidence>
<protein>
    <submittedName>
        <fullName evidence="2">Uncharacterized protein</fullName>
    </submittedName>
</protein>
<dbReference type="AlphaFoldDB" id="A0A2A2M3D6"/>
<proteinExistence type="predicted"/>
<dbReference type="Proteomes" id="UP000218231">
    <property type="component" value="Unassembled WGS sequence"/>
</dbReference>
<feature type="region of interest" description="Disordered" evidence="1">
    <location>
        <begin position="204"/>
        <end position="361"/>
    </location>
</feature>
<dbReference type="EMBL" id="LIAE01005838">
    <property type="protein sequence ID" value="PAV92984.1"/>
    <property type="molecule type" value="Genomic_DNA"/>
</dbReference>
<comment type="caution">
    <text evidence="2">The sequence shown here is derived from an EMBL/GenBank/DDBJ whole genome shotgun (WGS) entry which is preliminary data.</text>
</comment>
<gene>
    <name evidence="2" type="ORF">WR25_13337</name>
</gene>
<feature type="compositionally biased region" description="Basic and acidic residues" evidence="1">
    <location>
        <begin position="204"/>
        <end position="213"/>
    </location>
</feature>
<keyword evidence="3" id="KW-1185">Reference proteome</keyword>
<organism evidence="2 3">
    <name type="scientific">Diploscapter pachys</name>
    <dbReference type="NCBI Taxonomy" id="2018661"/>
    <lineage>
        <taxon>Eukaryota</taxon>
        <taxon>Metazoa</taxon>
        <taxon>Ecdysozoa</taxon>
        <taxon>Nematoda</taxon>
        <taxon>Chromadorea</taxon>
        <taxon>Rhabditida</taxon>
        <taxon>Rhabditina</taxon>
        <taxon>Rhabditomorpha</taxon>
        <taxon>Rhabditoidea</taxon>
        <taxon>Rhabditidae</taxon>
        <taxon>Diploscapter</taxon>
    </lineage>
</organism>
<reference evidence="2 3" key="1">
    <citation type="journal article" date="2017" name="Curr. Biol.">
        <title>Genome architecture and evolution of a unichromosomal asexual nematode.</title>
        <authorList>
            <person name="Fradin H."/>
            <person name="Zegar C."/>
            <person name="Gutwein M."/>
            <person name="Lucas J."/>
            <person name="Kovtun M."/>
            <person name="Corcoran D."/>
            <person name="Baugh L.R."/>
            <person name="Kiontke K."/>
            <person name="Gunsalus K."/>
            <person name="Fitch D.H."/>
            <person name="Piano F."/>
        </authorList>
    </citation>
    <scope>NUCLEOTIDE SEQUENCE [LARGE SCALE GENOMIC DNA]</scope>
    <source>
        <strain evidence="2">PF1309</strain>
    </source>
</reference>
<name>A0A2A2M3D6_9BILA</name>